<feature type="region of interest" description="Disordered" evidence="1">
    <location>
        <begin position="1"/>
        <end position="29"/>
    </location>
</feature>
<comment type="caution">
    <text evidence="2">The sequence shown here is derived from an EMBL/GenBank/DDBJ whole genome shotgun (WGS) entry which is preliminary data.</text>
</comment>
<evidence type="ECO:0000256" key="1">
    <source>
        <dbReference type="SAM" id="MobiDB-lite"/>
    </source>
</evidence>
<name>A0A561QBU7_9HYPH</name>
<keyword evidence="3" id="KW-1185">Reference proteome</keyword>
<evidence type="ECO:0000313" key="3">
    <source>
        <dbReference type="Proteomes" id="UP000320653"/>
    </source>
</evidence>
<reference evidence="2 3" key="1">
    <citation type="submission" date="2019-06" db="EMBL/GenBank/DDBJ databases">
        <title>Sorghum-associated microbial communities from plants grown in Nebraska, USA.</title>
        <authorList>
            <person name="Schachtman D."/>
        </authorList>
    </citation>
    <scope>NUCLEOTIDE SEQUENCE [LARGE SCALE GENOMIC DNA]</scope>
    <source>
        <strain evidence="2 3">1225</strain>
    </source>
</reference>
<proteinExistence type="predicted"/>
<gene>
    <name evidence="2" type="ORF">FHW37_110141</name>
</gene>
<protein>
    <submittedName>
        <fullName evidence="2">Uncharacterized protein</fullName>
    </submittedName>
</protein>
<evidence type="ECO:0000313" key="2">
    <source>
        <dbReference type="EMBL" id="TWF47844.1"/>
    </source>
</evidence>
<dbReference type="AlphaFoldDB" id="A0A561QBU7"/>
<accession>A0A561QBU7</accession>
<dbReference type="Proteomes" id="UP000320653">
    <property type="component" value="Unassembled WGS sequence"/>
</dbReference>
<sequence>MAKKPATASAEPKLVTPAIRDQTRKRGAGAGSDYVRANLVVLL</sequence>
<dbReference type="EMBL" id="VIWP01000010">
    <property type="protein sequence ID" value="TWF47844.1"/>
    <property type="molecule type" value="Genomic_DNA"/>
</dbReference>
<organism evidence="2 3">
    <name type="scientific">Neorhizobium alkalisoli</name>
    <dbReference type="NCBI Taxonomy" id="528178"/>
    <lineage>
        <taxon>Bacteria</taxon>
        <taxon>Pseudomonadati</taxon>
        <taxon>Pseudomonadota</taxon>
        <taxon>Alphaproteobacteria</taxon>
        <taxon>Hyphomicrobiales</taxon>
        <taxon>Rhizobiaceae</taxon>
        <taxon>Rhizobium/Agrobacterium group</taxon>
        <taxon>Neorhizobium</taxon>
    </lineage>
</organism>